<organism evidence="2 3">
    <name type="scientific">Neoroseomonas eburnea</name>
    <dbReference type="NCBI Taxonomy" id="1346889"/>
    <lineage>
        <taxon>Bacteria</taxon>
        <taxon>Pseudomonadati</taxon>
        <taxon>Pseudomonadota</taxon>
        <taxon>Alphaproteobacteria</taxon>
        <taxon>Acetobacterales</taxon>
        <taxon>Acetobacteraceae</taxon>
        <taxon>Neoroseomonas</taxon>
    </lineage>
</organism>
<feature type="domain" description="YjiS-like" evidence="1">
    <location>
        <begin position="9"/>
        <end position="39"/>
    </location>
</feature>
<keyword evidence="3" id="KW-1185">Reference proteome</keyword>
<dbReference type="Proteomes" id="UP001138709">
    <property type="component" value="Unassembled WGS sequence"/>
</dbReference>
<protein>
    <submittedName>
        <fullName evidence="2">DUF1127 domain-containing protein</fullName>
    </submittedName>
</protein>
<dbReference type="Pfam" id="PF06568">
    <property type="entry name" value="YjiS-like"/>
    <property type="match status" value="1"/>
</dbReference>
<proteinExistence type="predicted"/>
<dbReference type="InterPro" id="IPR009506">
    <property type="entry name" value="YjiS-like"/>
</dbReference>
<gene>
    <name evidence="2" type="ORF">GXW74_16905</name>
</gene>
<evidence type="ECO:0000313" key="2">
    <source>
        <dbReference type="EMBL" id="MBR0682174.1"/>
    </source>
</evidence>
<sequence length="60" mass="7211">MRLWFKAVDAMERRRARRLIGEMDDRILRDIGIVRSEVEQAIRHGREGTGQVLPWWKHGR</sequence>
<reference evidence="2" key="1">
    <citation type="submission" date="2020-01" db="EMBL/GenBank/DDBJ databases">
        <authorList>
            <person name="Rat A."/>
        </authorList>
    </citation>
    <scope>NUCLEOTIDE SEQUENCE</scope>
    <source>
        <strain evidence="2">LMG 31228</strain>
    </source>
</reference>
<name>A0A9X9XEN8_9PROT</name>
<dbReference type="AlphaFoldDB" id="A0A9X9XEN8"/>
<evidence type="ECO:0000259" key="1">
    <source>
        <dbReference type="Pfam" id="PF06568"/>
    </source>
</evidence>
<evidence type="ECO:0000313" key="3">
    <source>
        <dbReference type="Proteomes" id="UP001138709"/>
    </source>
</evidence>
<dbReference type="EMBL" id="JAAEDL010000017">
    <property type="protein sequence ID" value="MBR0682174.1"/>
    <property type="molecule type" value="Genomic_DNA"/>
</dbReference>
<accession>A0A9X9XEN8</accession>
<comment type="caution">
    <text evidence="2">The sequence shown here is derived from an EMBL/GenBank/DDBJ whole genome shotgun (WGS) entry which is preliminary data.</text>
</comment>
<reference evidence="2" key="2">
    <citation type="journal article" date="2021" name="Syst. Appl. Microbiol.">
        <title>Roseomonas hellenica sp. nov., isolated from roots of wild-growing Alkanna tinctoria.</title>
        <authorList>
            <person name="Rat A."/>
            <person name="Naranjo H.D."/>
            <person name="Lebbe L."/>
            <person name="Cnockaert M."/>
            <person name="Krigas N."/>
            <person name="Grigoriadou K."/>
            <person name="Maloupa E."/>
            <person name="Willems A."/>
        </authorList>
    </citation>
    <scope>NUCLEOTIDE SEQUENCE</scope>
    <source>
        <strain evidence="2">LMG 31228</strain>
    </source>
</reference>